<proteinExistence type="inferred from homology"/>
<keyword evidence="3" id="KW-0808">Transferase</keyword>
<evidence type="ECO:0000256" key="3">
    <source>
        <dbReference type="ARBA" id="ARBA00022679"/>
    </source>
</evidence>
<name>A0ABN9DEA7_9NEOB</name>
<keyword evidence="2" id="KW-0489">Methyltransferase</keyword>
<evidence type="ECO:0000313" key="7">
    <source>
        <dbReference type="Proteomes" id="UP001162483"/>
    </source>
</evidence>
<sequence>MDEDGVHEVVTGIEGRHLGGWGLLQIAGCTGLAAYSVWALVLMPGFRKVPLKLQVPYMPASARQMDNVLTLLKGRSGKMVDLGSGDGRIVLEAARRGFSPAVGYELNPWLVRLSYFYAWKSDYHRRVSYLREDLWKMKLHDCKNVSIFLAPSVLTLLEEKMLEELPDDARVVTGRFPLPTWAPSAIIGEGTERAWAYDLRTVRQATTANQHGTEV</sequence>
<protein>
    <submittedName>
        <fullName evidence="6">Uncharacterized protein</fullName>
    </submittedName>
</protein>
<keyword evidence="7" id="KW-1185">Reference proteome</keyword>
<feature type="transmembrane region" description="Helical" evidence="5">
    <location>
        <begin position="20"/>
        <end position="43"/>
    </location>
</feature>
<evidence type="ECO:0000313" key="6">
    <source>
        <dbReference type="EMBL" id="CAI9570940.1"/>
    </source>
</evidence>
<dbReference type="InterPro" id="IPR026170">
    <property type="entry name" value="FAM173A/B"/>
</dbReference>
<dbReference type="SUPFAM" id="SSF53335">
    <property type="entry name" value="S-adenosyl-L-methionine-dependent methyltransferases"/>
    <property type="match status" value="1"/>
</dbReference>
<evidence type="ECO:0000256" key="5">
    <source>
        <dbReference type="SAM" id="Phobius"/>
    </source>
</evidence>
<evidence type="ECO:0000256" key="2">
    <source>
        <dbReference type="ARBA" id="ARBA00022603"/>
    </source>
</evidence>
<keyword evidence="5" id="KW-1133">Transmembrane helix</keyword>
<organism evidence="6 7">
    <name type="scientific">Staurois parvus</name>
    <dbReference type="NCBI Taxonomy" id="386267"/>
    <lineage>
        <taxon>Eukaryota</taxon>
        <taxon>Metazoa</taxon>
        <taxon>Chordata</taxon>
        <taxon>Craniata</taxon>
        <taxon>Vertebrata</taxon>
        <taxon>Euteleostomi</taxon>
        <taxon>Amphibia</taxon>
        <taxon>Batrachia</taxon>
        <taxon>Anura</taxon>
        <taxon>Neobatrachia</taxon>
        <taxon>Ranoidea</taxon>
        <taxon>Ranidae</taxon>
        <taxon>Staurois</taxon>
    </lineage>
</organism>
<evidence type="ECO:0000256" key="4">
    <source>
        <dbReference type="ARBA" id="ARBA00022691"/>
    </source>
</evidence>
<gene>
    <name evidence="6" type="ORF">SPARVUS_LOCUS7166250</name>
</gene>
<comment type="similarity">
    <text evidence="1">Belongs to the ANT/ATPSC lysine N-methyltransferase family.</text>
</comment>
<dbReference type="Gene3D" id="3.40.50.150">
    <property type="entry name" value="Vaccinia Virus protein VP39"/>
    <property type="match status" value="1"/>
</dbReference>
<dbReference type="InterPro" id="IPR029063">
    <property type="entry name" value="SAM-dependent_MTases_sf"/>
</dbReference>
<keyword evidence="5" id="KW-0472">Membrane</keyword>
<dbReference type="EMBL" id="CATNWA010014362">
    <property type="protein sequence ID" value="CAI9570940.1"/>
    <property type="molecule type" value="Genomic_DNA"/>
</dbReference>
<dbReference type="Proteomes" id="UP001162483">
    <property type="component" value="Unassembled WGS sequence"/>
</dbReference>
<evidence type="ECO:0000256" key="1">
    <source>
        <dbReference type="ARBA" id="ARBA00010633"/>
    </source>
</evidence>
<keyword evidence="4" id="KW-0949">S-adenosyl-L-methionine</keyword>
<reference evidence="6" key="1">
    <citation type="submission" date="2023-05" db="EMBL/GenBank/DDBJ databases">
        <authorList>
            <person name="Stuckert A."/>
        </authorList>
    </citation>
    <scope>NUCLEOTIDE SEQUENCE</scope>
</reference>
<comment type="caution">
    <text evidence="6">The sequence shown here is derived from an EMBL/GenBank/DDBJ whole genome shotgun (WGS) entry which is preliminary data.</text>
</comment>
<dbReference type="PANTHER" id="PTHR13610:SF5">
    <property type="entry name" value="ADENINE NUCLEOTIDE TRANSLOCASE LYSINE N-METHYLTRANSFERASE"/>
    <property type="match status" value="1"/>
</dbReference>
<keyword evidence="5" id="KW-0812">Transmembrane</keyword>
<accession>A0ABN9DEA7</accession>
<dbReference type="PANTHER" id="PTHR13610">
    <property type="entry name" value="METHYLTRANSFERASE DOMAIN-CONTAINING PROTEIN"/>
    <property type="match status" value="1"/>
</dbReference>